<gene>
    <name evidence="4" type="ORF">HNR73_004604</name>
</gene>
<protein>
    <recommendedName>
        <fullName evidence="2">Anti-sigma factor antagonist</fullName>
    </recommendedName>
</protein>
<evidence type="ECO:0000313" key="5">
    <source>
        <dbReference type="Proteomes" id="UP000548476"/>
    </source>
</evidence>
<dbReference type="PANTHER" id="PTHR33495:SF2">
    <property type="entry name" value="ANTI-SIGMA FACTOR ANTAGONIST TM_1081-RELATED"/>
    <property type="match status" value="1"/>
</dbReference>
<comment type="caution">
    <text evidence="4">The sequence shown here is derived from an EMBL/GenBank/DDBJ whole genome shotgun (WGS) entry which is preliminary data.</text>
</comment>
<dbReference type="InterPro" id="IPR003658">
    <property type="entry name" value="Anti-sigma_ant"/>
</dbReference>
<evidence type="ECO:0000313" key="4">
    <source>
        <dbReference type="EMBL" id="MBB6036731.1"/>
    </source>
</evidence>
<reference evidence="4 5" key="1">
    <citation type="submission" date="2020-08" db="EMBL/GenBank/DDBJ databases">
        <title>Genomic Encyclopedia of Type Strains, Phase IV (KMG-IV): sequencing the most valuable type-strain genomes for metagenomic binning, comparative biology and taxonomic classification.</title>
        <authorList>
            <person name="Goeker M."/>
        </authorList>
    </citation>
    <scope>NUCLEOTIDE SEQUENCE [LARGE SCALE GENOMIC DNA]</scope>
    <source>
        <strain evidence="4 5">YIM 65646</strain>
    </source>
</reference>
<dbReference type="InterPro" id="IPR036513">
    <property type="entry name" value="STAS_dom_sf"/>
</dbReference>
<comment type="similarity">
    <text evidence="1 2">Belongs to the anti-sigma-factor antagonist family.</text>
</comment>
<evidence type="ECO:0000256" key="1">
    <source>
        <dbReference type="ARBA" id="ARBA00009013"/>
    </source>
</evidence>
<dbReference type="SUPFAM" id="SSF52091">
    <property type="entry name" value="SpoIIaa-like"/>
    <property type="match status" value="1"/>
</dbReference>
<dbReference type="PROSITE" id="PS50801">
    <property type="entry name" value="STAS"/>
    <property type="match status" value="1"/>
</dbReference>
<dbReference type="NCBIfam" id="TIGR00377">
    <property type="entry name" value="ant_ant_sig"/>
    <property type="match status" value="1"/>
</dbReference>
<feature type="domain" description="STAS" evidence="3">
    <location>
        <begin position="566"/>
        <end position="667"/>
    </location>
</feature>
<dbReference type="CDD" id="cd07043">
    <property type="entry name" value="STAS_anti-anti-sigma_factors"/>
    <property type="match status" value="1"/>
</dbReference>
<proteinExistence type="inferred from homology"/>
<keyword evidence="5" id="KW-1185">Reference proteome</keyword>
<dbReference type="RefSeq" id="WP_184789575.1">
    <property type="nucleotide sequence ID" value="NZ_BONT01000058.1"/>
</dbReference>
<sequence>MPDVTAVSPAMLLRADVEATAFQAGRERTLASLRAWAETGPQRAAQLITAPGGAGKSRLARELGHRMRTAGWAVLHLRDDPRRPDDLDRLRSVRIPLLVVVDYAETRRRQLDLLAECLPSDEPVRVLMLARGDDGWRDAMRPGTGLFKAAEVMRLDPLYGGGPHTYDVAEVMATEYAKELKGLDPTFDLQGRDPRRLVSSPHGSPDFRDALGLHMHVLGTLLDHAAGADPGAGLAAEGRILDHEGRYWSDTAREHGLNLTIDTMRSAVAAASLVPADGIDAARSVLATVPGLRDLREDERLKAANWLRDLYPGGTHWWGSLQPDRLAEWLFGERNRSRPDVLPLVFRSASTQGGPIERYELMRKFRAIDRRCADLADEALDLLRRELRDEPHPDQERLELRGSLLAEQARRHAKRGELDRAVEVKAELVDVARLTSALDPRFRPRLLEELRALAIWARPDEAETAKLFTTPMSPSQTAVVFRELHTIKPMHNRPTLDPPTEHRRTLAVQAVREWISRTAALDGESDRGRVRIEMGMAWLNVLEDAVHIPRLHDARPKISEHVASGGARVIATGRALDVYTGPMLRDSVKAALSKTDGRLIIDMTLTRFIDSTGLGVLIGSQRRAREAHVALIVVCSYERILFLMRITGTNQVLDIVPDIDAAHRRLS</sequence>
<dbReference type="AlphaFoldDB" id="A0A841FHC8"/>
<name>A0A841FHC8_9ACTN</name>
<dbReference type="GO" id="GO:0043856">
    <property type="term" value="F:anti-sigma factor antagonist activity"/>
    <property type="evidence" value="ECO:0007669"/>
    <property type="project" value="InterPro"/>
</dbReference>
<dbReference type="Pfam" id="PF01740">
    <property type="entry name" value="STAS"/>
    <property type="match status" value="1"/>
</dbReference>
<dbReference type="Proteomes" id="UP000548476">
    <property type="component" value="Unassembled WGS sequence"/>
</dbReference>
<evidence type="ECO:0000259" key="3">
    <source>
        <dbReference type="PROSITE" id="PS50801"/>
    </source>
</evidence>
<dbReference type="EMBL" id="JACHGT010000010">
    <property type="protein sequence ID" value="MBB6036731.1"/>
    <property type="molecule type" value="Genomic_DNA"/>
</dbReference>
<dbReference type="InterPro" id="IPR002645">
    <property type="entry name" value="STAS_dom"/>
</dbReference>
<dbReference type="PANTHER" id="PTHR33495">
    <property type="entry name" value="ANTI-SIGMA FACTOR ANTAGONIST TM_1081-RELATED-RELATED"/>
    <property type="match status" value="1"/>
</dbReference>
<accession>A0A841FHC8</accession>
<organism evidence="4 5">
    <name type="scientific">Phytomonospora endophytica</name>
    <dbReference type="NCBI Taxonomy" id="714109"/>
    <lineage>
        <taxon>Bacteria</taxon>
        <taxon>Bacillati</taxon>
        <taxon>Actinomycetota</taxon>
        <taxon>Actinomycetes</taxon>
        <taxon>Micromonosporales</taxon>
        <taxon>Micromonosporaceae</taxon>
        <taxon>Phytomonospora</taxon>
    </lineage>
</organism>
<evidence type="ECO:0000256" key="2">
    <source>
        <dbReference type="RuleBase" id="RU003749"/>
    </source>
</evidence>
<dbReference type="Gene3D" id="3.30.750.24">
    <property type="entry name" value="STAS domain"/>
    <property type="match status" value="1"/>
</dbReference>